<comment type="cofactor">
    <cofactor evidence="2">
        <name>FAD</name>
        <dbReference type="ChEBI" id="CHEBI:57692"/>
    </cofactor>
</comment>
<dbReference type="EC" id="1.16.1.8" evidence="11"/>
<feature type="domain" description="FAD-binding FR-type" evidence="15">
    <location>
        <begin position="362"/>
        <end position="618"/>
    </location>
</feature>
<comment type="caution">
    <text evidence="16">The sequence shown here is derived from an EMBL/GenBank/DDBJ whole genome shotgun (WGS) entry which is preliminary data.</text>
</comment>
<dbReference type="PANTHER" id="PTHR19384:SF84">
    <property type="entry name" value="METHIONINE SYNTHASE REDUCTASE"/>
    <property type="match status" value="1"/>
</dbReference>
<dbReference type="OrthoDB" id="1856718at2759"/>
<keyword evidence="4" id="KW-0285">Flavoprotein</keyword>
<dbReference type="AlphaFoldDB" id="A0A8H7ZVK7"/>
<feature type="region of interest" description="Disordered" evidence="13">
    <location>
        <begin position="258"/>
        <end position="291"/>
    </location>
</feature>
<dbReference type="Pfam" id="PF00667">
    <property type="entry name" value="FAD_binding_1"/>
    <property type="match status" value="1"/>
</dbReference>
<dbReference type="GO" id="GO:0050667">
    <property type="term" value="P:homocysteine metabolic process"/>
    <property type="evidence" value="ECO:0007669"/>
    <property type="project" value="TreeGrafter"/>
</dbReference>
<dbReference type="Pfam" id="PF00258">
    <property type="entry name" value="Flavodoxin_1"/>
    <property type="match status" value="1"/>
</dbReference>
<gene>
    <name evidence="16" type="ORF">BJ554DRAFT_8186</name>
</gene>
<dbReference type="GO" id="GO:0010181">
    <property type="term" value="F:FMN binding"/>
    <property type="evidence" value="ECO:0007669"/>
    <property type="project" value="InterPro"/>
</dbReference>
<dbReference type="GO" id="GO:0050660">
    <property type="term" value="F:flavin adenine dinucleotide binding"/>
    <property type="evidence" value="ECO:0007669"/>
    <property type="project" value="TreeGrafter"/>
</dbReference>
<dbReference type="PROSITE" id="PS50902">
    <property type="entry name" value="FLAVODOXIN_LIKE"/>
    <property type="match status" value="1"/>
</dbReference>
<evidence type="ECO:0000259" key="15">
    <source>
        <dbReference type="PROSITE" id="PS51384"/>
    </source>
</evidence>
<dbReference type="Gene3D" id="3.40.50.80">
    <property type="entry name" value="Nucleotide-binding domain of ferredoxin-NADP reductase (FNR) module"/>
    <property type="match status" value="1"/>
</dbReference>
<name>A0A8H7ZVK7_9FUNG</name>
<dbReference type="InterPro" id="IPR039261">
    <property type="entry name" value="FNR_nucleotide-bd"/>
</dbReference>
<dbReference type="SUPFAM" id="SSF52343">
    <property type="entry name" value="Ferredoxin reductase-like, C-terminal NADP-linked domain"/>
    <property type="match status" value="1"/>
</dbReference>
<protein>
    <recommendedName>
        <fullName evidence="12">Methionine synthase reductase</fullName>
        <ecNumber evidence="11">1.16.1.8</ecNumber>
    </recommendedName>
</protein>
<evidence type="ECO:0000256" key="7">
    <source>
        <dbReference type="ARBA" id="ARBA00022827"/>
    </source>
</evidence>
<feature type="region of interest" description="Disordered" evidence="13">
    <location>
        <begin position="19"/>
        <end position="48"/>
    </location>
</feature>
<evidence type="ECO:0000256" key="10">
    <source>
        <dbReference type="ARBA" id="ARBA00023167"/>
    </source>
</evidence>
<dbReference type="PRINTS" id="PR00371">
    <property type="entry name" value="FPNCR"/>
</dbReference>
<evidence type="ECO:0000259" key="14">
    <source>
        <dbReference type="PROSITE" id="PS50902"/>
    </source>
</evidence>
<evidence type="ECO:0000256" key="2">
    <source>
        <dbReference type="ARBA" id="ARBA00001974"/>
    </source>
</evidence>
<dbReference type="InterPro" id="IPR001433">
    <property type="entry name" value="OxRdtase_FAD/NAD-bd"/>
</dbReference>
<evidence type="ECO:0000313" key="17">
    <source>
        <dbReference type="Proteomes" id="UP000673691"/>
    </source>
</evidence>
<keyword evidence="17" id="KW-1185">Reference proteome</keyword>
<dbReference type="Pfam" id="PF00175">
    <property type="entry name" value="NAD_binding_1"/>
    <property type="match status" value="1"/>
</dbReference>
<evidence type="ECO:0000256" key="9">
    <source>
        <dbReference type="ARBA" id="ARBA00023002"/>
    </source>
</evidence>
<dbReference type="SUPFAM" id="SSF63380">
    <property type="entry name" value="Riboflavin synthase domain-like"/>
    <property type="match status" value="1"/>
</dbReference>
<dbReference type="InterPro" id="IPR029039">
    <property type="entry name" value="Flavoprotein-like_sf"/>
</dbReference>
<evidence type="ECO:0000256" key="12">
    <source>
        <dbReference type="ARBA" id="ARBA00040659"/>
    </source>
</evidence>
<evidence type="ECO:0000256" key="13">
    <source>
        <dbReference type="SAM" id="MobiDB-lite"/>
    </source>
</evidence>
<keyword evidence="3" id="KW-0028">Amino-acid biosynthesis</keyword>
<evidence type="ECO:0000256" key="5">
    <source>
        <dbReference type="ARBA" id="ARBA00022643"/>
    </source>
</evidence>
<feature type="domain" description="Flavodoxin-like" evidence="14">
    <location>
        <begin position="54"/>
        <end position="223"/>
    </location>
</feature>
<keyword evidence="7" id="KW-0274">FAD</keyword>
<keyword evidence="8" id="KW-0521">NADP</keyword>
<keyword evidence="9" id="KW-0560">Oxidoreductase</keyword>
<comment type="cofactor">
    <cofactor evidence="1">
        <name>FMN</name>
        <dbReference type="ChEBI" id="CHEBI:58210"/>
    </cofactor>
</comment>
<keyword evidence="6" id="KW-0949">S-adenosyl-L-methionine</keyword>
<dbReference type="EMBL" id="JAEFCI010006204">
    <property type="protein sequence ID" value="KAG5459843.1"/>
    <property type="molecule type" value="Genomic_DNA"/>
</dbReference>
<dbReference type="GO" id="GO:0009086">
    <property type="term" value="P:methionine biosynthetic process"/>
    <property type="evidence" value="ECO:0007669"/>
    <property type="project" value="UniProtKB-KW"/>
</dbReference>
<dbReference type="InterPro" id="IPR001094">
    <property type="entry name" value="Flavdoxin-like"/>
</dbReference>
<dbReference type="Gene3D" id="3.40.50.360">
    <property type="match status" value="1"/>
</dbReference>
<dbReference type="InterPro" id="IPR008254">
    <property type="entry name" value="Flavodoxin/NO_synth"/>
</dbReference>
<evidence type="ECO:0000256" key="3">
    <source>
        <dbReference type="ARBA" id="ARBA00022605"/>
    </source>
</evidence>
<dbReference type="InterPro" id="IPR001709">
    <property type="entry name" value="Flavoprot_Pyr_Nucl_cyt_Rdtase"/>
</dbReference>
<dbReference type="Gene3D" id="2.40.30.10">
    <property type="entry name" value="Translation factors"/>
    <property type="match status" value="1"/>
</dbReference>
<dbReference type="Proteomes" id="UP000673691">
    <property type="component" value="Unassembled WGS sequence"/>
</dbReference>
<dbReference type="InterPro" id="IPR023173">
    <property type="entry name" value="NADPH_Cyt_P450_Rdtase_alpha"/>
</dbReference>
<dbReference type="InterPro" id="IPR003097">
    <property type="entry name" value="CysJ-like_FAD-binding"/>
</dbReference>
<evidence type="ECO:0000256" key="8">
    <source>
        <dbReference type="ARBA" id="ARBA00022857"/>
    </source>
</evidence>
<dbReference type="Gene3D" id="1.20.990.10">
    <property type="entry name" value="NADPH-cytochrome p450 Reductase, Chain A, domain 3"/>
    <property type="match status" value="1"/>
</dbReference>
<evidence type="ECO:0000256" key="11">
    <source>
        <dbReference type="ARBA" id="ARBA00039088"/>
    </source>
</evidence>
<accession>A0A8H7ZVK7</accession>
<keyword evidence="10" id="KW-0486">Methionine biosynthesis</keyword>
<organism evidence="16 17">
    <name type="scientific">Olpidium bornovanus</name>
    <dbReference type="NCBI Taxonomy" id="278681"/>
    <lineage>
        <taxon>Eukaryota</taxon>
        <taxon>Fungi</taxon>
        <taxon>Fungi incertae sedis</taxon>
        <taxon>Olpidiomycota</taxon>
        <taxon>Olpidiomycotina</taxon>
        <taxon>Olpidiomycetes</taxon>
        <taxon>Olpidiales</taxon>
        <taxon>Olpidiaceae</taxon>
        <taxon>Olpidium</taxon>
    </lineage>
</organism>
<evidence type="ECO:0000256" key="4">
    <source>
        <dbReference type="ARBA" id="ARBA00022630"/>
    </source>
</evidence>
<keyword evidence="5" id="KW-0288">FMN</keyword>
<dbReference type="GO" id="GO:0030586">
    <property type="term" value="F:[methionine synthase] reductase (NADPH) activity"/>
    <property type="evidence" value="ECO:0007669"/>
    <property type="project" value="UniProtKB-EC"/>
</dbReference>
<evidence type="ECO:0000256" key="6">
    <source>
        <dbReference type="ARBA" id="ARBA00022691"/>
    </source>
</evidence>
<dbReference type="PROSITE" id="PS51384">
    <property type="entry name" value="FAD_FR"/>
    <property type="match status" value="1"/>
</dbReference>
<reference evidence="16 17" key="1">
    <citation type="journal article" name="Sci. Rep.">
        <title>Genome-scale phylogenetic analyses confirm Olpidium as the closest living zoosporic fungus to the non-flagellated, terrestrial fungi.</title>
        <authorList>
            <person name="Chang Y."/>
            <person name="Rochon D."/>
            <person name="Sekimoto S."/>
            <person name="Wang Y."/>
            <person name="Chovatia M."/>
            <person name="Sandor L."/>
            <person name="Salamov A."/>
            <person name="Grigoriev I.V."/>
            <person name="Stajich J.E."/>
            <person name="Spatafora J.W."/>
        </authorList>
    </citation>
    <scope>NUCLEOTIDE SEQUENCE [LARGE SCALE GENOMIC DNA]</scope>
    <source>
        <strain evidence="16">S191</strain>
    </source>
</reference>
<sequence>MDDELCGKTGAFAVIASPLRAPTPLPTYGQVNNATMEPSLAEDKQTGGSRASRLTVLYASQTGNAEFIAKAVADEARERGYAVRCRPPDHGDDKDEGARTGIRQLSADEAEALLAPPEKDQPFTVVVFVVSTTGDGDPPDSATTFLDWLEKSAAGSCPPGSLAHVRYAVLGLGDSSYDNYCNTAKRLEQFLKVLGASPFYPTVKADAAKGSELTVDPWVDQLWPALSLVCFADSQHTMENVTRSFRFLDLSERAKSTAAVEDVQPRPEENPVSGDVVPVPAQLVDGDSDGPAQTREMEEEGLYNHRRPRPLLIDIPDLGAVTSVSGLPRLPPQCCKLVPSSVLAAPKLKEKSLVPDFLKTPSPVLYATPTRFRQLTSADALKRTLLVEARLPEGDAVQWVPGDVFGFIVPNRRGMVKELIRRLGIPAGEDKKLVDVIAAEGSQPPSHLEHARGTTIRELLEYAVDIKTFPRKALMRLFAEYGTHEDDKKALLWLASKEGAGGFDVLRAQAPSLLDILKLFPSVSLPVERLLDVLPPLQPRYYSVASSPLADSHLVTFAFNVVRFFTPQPYDQERMGHATTWIERTYERLGSSAAPPRLLPMYLRPPTKSAFGAGFHLPEDPSTPVILIGPGTGIAPFMGFLAHRHLLREQGPAAGDSWVFHGCRERKKDYLFRDELEAYARLGTIAELTICYSREPRAGIDADRPKYVQDAIRLHGRKFWRWMDERGAAIYVCGDARGMARGVNDSLVDIAVDHGGLSKKKALDTIAEWSRSKRYLRDLWG</sequence>
<proteinExistence type="predicted"/>
<evidence type="ECO:0000256" key="1">
    <source>
        <dbReference type="ARBA" id="ARBA00001917"/>
    </source>
</evidence>
<dbReference type="GO" id="GO:0005829">
    <property type="term" value="C:cytosol"/>
    <property type="evidence" value="ECO:0007669"/>
    <property type="project" value="TreeGrafter"/>
</dbReference>
<dbReference type="InterPro" id="IPR017938">
    <property type="entry name" value="Riboflavin_synthase-like_b-brl"/>
</dbReference>
<dbReference type="PANTHER" id="PTHR19384">
    <property type="entry name" value="NITRIC OXIDE SYNTHASE-RELATED"/>
    <property type="match status" value="1"/>
</dbReference>
<dbReference type="SUPFAM" id="SSF52218">
    <property type="entry name" value="Flavoproteins"/>
    <property type="match status" value="1"/>
</dbReference>
<dbReference type="InterPro" id="IPR017927">
    <property type="entry name" value="FAD-bd_FR_type"/>
</dbReference>
<dbReference type="PRINTS" id="PR00369">
    <property type="entry name" value="FLAVODOXIN"/>
</dbReference>
<evidence type="ECO:0000313" key="16">
    <source>
        <dbReference type="EMBL" id="KAG5459843.1"/>
    </source>
</evidence>
<dbReference type="FunFam" id="3.40.50.80:FF:000001">
    <property type="entry name" value="NADPH--cytochrome P450 reductase 1"/>
    <property type="match status" value="1"/>
</dbReference>